<gene>
    <name evidence="4" type="ORF">SUZIE_215225</name>
</gene>
<feature type="region of interest" description="Disordered" evidence="2">
    <location>
        <begin position="120"/>
        <end position="139"/>
    </location>
</feature>
<name>A0AA41NK89_SCICA</name>
<dbReference type="PANTHER" id="PTHR21859">
    <property type="entry name" value="ACROSOME-SPECIFIC PROTEIN"/>
    <property type="match status" value="1"/>
</dbReference>
<feature type="region of interest" description="Disordered" evidence="2">
    <location>
        <begin position="365"/>
        <end position="446"/>
    </location>
</feature>
<evidence type="ECO:0000313" key="5">
    <source>
        <dbReference type="Proteomes" id="UP001166674"/>
    </source>
</evidence>
<comment type="caution">
    <text evidence="4">The sequence shown here is derived from an EMBL/GenBank/DDBJ whole genome shotgun (WGS) entry which is preliminary data.</text>
</comment>
<evidence type="ECO:0000259" key="3">
    <source>
        <dbReference type="Pfam" id="PF14650"/>
    </source>
</evidence>
<feature type="region of interest" description="Disordered" evidence="2">
    <location>
        <begin position="80"/>
        <end position="105"/>
    </location>
</feature>
<keyword evidence="5" id="KW-1185">Reference proteome</keyword>
<feature type="region of interest" description="Disordered" evidence="2">
    <location>
        <begin position="971"/>
        <end position="1016"/>
    </location>
</feature>
<sequence length="1075" mass="119529">MGHSSTEPPAKNVLTSSLAKDGVKQSFLALHSENLSGGDTAAYLVETSNIWFLPPAVLTCLERQIKKRGDLLMWKEKGKKAESFPKQHKPNYQLFSSGKRSGSIADQHDSALSLPLWSRTGKSEEPQVHPQSPYPESTEDHLQQKYTQLFWGLPTLCPKSLKPTVPSSGDCSSAFVCFNTAPDTSTRPKSPVLPHSPPVLLPASQPQPLPQTLCQYQSQHHSVVHVQAKLRIRSPLPILLSPPKKQFRNCGVCFLGPQNEALTLAPSDIRKLEYNVLQKTQESLWGLPSVVRKSQEEFCPPAPNISLVSQPSKARAPISILLGDFPLAKDVQKKLDHHLRKRRIQHLWGLPRRVYASLSLMRPQGEIPETSESKSSRGLSRMSLAKSQNTKDMNKWGSSQPRSLHYRSSGMVPLEMRVRKGQRNSTKSDQNCHVSSDREETPDNVLGSSLRKDRERYLQCSSGRTSGISMVSPLQKHLENTLKVHLSKKFEEISEGHIPDTVHRSWHSIKFSMPVTEKSTRNMRQKPLAPSRKDSFVNTTQDIFFLGPDKQKMLEDHITLFHKRLAYGLPIRVQESIEIFSDKDSSHFFSHSNFPSCATIISGIESKQSISKTPGGEYDPFHGEQVKTQNSVPILVDPFPDTSTMVKKEHGIVMQPLLDIKHEHVEDLHRVKASKPSLLCQTHSTIGKTKPLVAANRCSPKLPTRQAGAGSQQTQKRLGSSSSVEMPQGKRMTWGSSSMSKISVKSREMLKAQELCASQSPPTSVLTTRMSESSPVSDVQVEMALTPENSPKGTSTGQDPELSDLNSPLSGELMVEMKKREHSQNQGHRSDMTLVSDDLTSKTFLTHDQDTASGNMSVSQVLHVHLDSTQTSMEHGQGPWLPELDLHKGQDKKCPAAAKSMTPLGPKTDELGGGDAGLGTCPPRRRSLHPQDRTFKGALGSRSRSAQSLKEEPAPENLRNQMKSFFQRFYPSINGKGQDGSLEKGSSPSSPVQSRDLVRRRAAFTGNTEDPKIMRDNEKFRAGKHEHRQVAHVTSLQEPHLFPMKSGKLSPRQDLRSRQNLSKYIPSIARLLGLK</sequence>
<feature type="domain" description="SPATA31" evidence="3">
    <location>
        <begin position="131"/>
        <end position="506"/>
    </location>
</feature>
<feature type="compositionally biased region" description="Polar residues" evidence="2">
    <location>
        <begin position="423"/>
        <end position="434"/>
    </location>
</feature>
<dbReference type="PANTHER" id="PTHR21859:SF12">
    <property type="entry name" value="SPERMATOGENESIS-ASSOCIATED PROTEIN 31D1"/>
    <property type="match status" value="1"/>
</dbReference>
<dbReference type="EMBL" id="JAATJV010455300">
    <property type="protein sequence ID" value="MBZ3891892.1"/>
    <property type="molecule type" value="Genomic_DNA"/>
</dbReference>
<evidence type="ECO:0000256" key="2">
    <source>
        <dbReference type="SAM" id="MobiDB-lite"/>
    </source>
</evidence>
<dbReference type="AlphaFoldDB" id="A0AA41NK89"/>
<protein>
    <submittedName>
        <fullName evidence="4">Spermatogenesis-associated protein 31D1</fullName>
    </submittedName>
</protein>
<comment type="similarity">
    <text evidence="1">Belongs to the SPATA31 family.</text>
</comment>
<feature type="compositionally biased region" description="Polar residues" evidence="2">
    <location>
        <begin position="385"/>
        <end position="402"/>
    </location>
</feature>
<evidence type="ECO:0000256" key="1">
    <source>
        <dbReference type="ARBA" id="ARBA00035009"/>
    </source>
</evidence>
<proteinExistence type="inferred from homology"/>
<organism evidence="4 5">
    <name type="scientific">Sciurus carolinensis</name>
    <name type="common">Eastern gray squirrel</name>
    <dbReference type="NCBI Taxonomy" id="30640"/>
    <lineage>
        <taxon>Eukaryota</taxon>
        <taxon>Metazoa</taxon>
        <taxon>Chordata</taxon>
        <taxon>Craniata</taxon>
        <taxon>Vertebrata</taxon>
        <taxon>Euteleostomi</taxon>
        <taxon>Mammalia</taxon>
        <taxon>Eutheria</taxon>
        <taxon>Euarchontoglires</taxon>
        <taxon>Glires</taxon>
        <taxon>Rodentia</taxon>
        <taxon>Sciuromorpha</taxon>
        <taxon>Sciuridae</taxon>
        <taxon>Sciurinae</taxon>
        <taxon>Sciurini</taxon>
        <taxon>Sciurus</taxon>
    </lineage>
</organism>
<dbReference type="Pfam" id="PF14650">
    <property type="entry name" value="FAM75"/>
    <property type="match status" value="1"/>
</dbReference>
<feature type="region of interest" description="Disordered" evidence="2">
    <location>
        <begin position="700"/>
        <end position="740"/>
    </location>
</feature>
<feature type="region of interest" description="Disordered" evidence="2">
    <location>
        <begin position="899"/>
        <end position="958"/>
    </location>
</feature>
<dbReference type="InterPro" id="IPR039509">
    <property type="entry name" value="SPATA31"/>
</dbReference>
<reference evidence="4" key="1">
    <citation type="submission" date="2020-03" db="EMBL/GenBank/DDBJ databases">
        <title>Studies in the Genomics of Life Span.</title>
        <authorList>
            <person name="Glass D."/>
        </authorList>
    </citation>
    <scope>NUCLEOTIDE SEQUENCE</scope>
    <source>
        <strain evidence="4">SUZIE</strain>
        <tissue evidence="4">Muscle</tissue>
    </source>
</reference>
<feature type="compositionally biased region" description="Polar residues" evidence="2">
    <location>
        <begin position="984"/>
        <end position="993"/>
    </location>
</feature>
<dbReference type="Proteomes" id="UP001166674">
    <property type="component" value="Unassembled WGS sequence"/>
</dbReference>
<evidence type="ECO:0000313" key="4">
    <source>
        <dbReference type="EMBL" id="MBZ3891892.1"/>
    </source>
</evidence>
<feature type="region of interest" description="Disordered" evidence="2">
    <location>
        <begin position="787"/>
        <end position="806"/>
    </location>
</feature>
<accession>A0AA41NK89</accession>
<feature type="region of interest" description="Disordered" evidence="2">
    <location>
        <begin position="756"/>
        <end position="775"/>
    </location>
</feature>
<feature type="compositionally biased region" description="Polar residues" evidence="2">
    <location>
        <begin position="709"/>
        <end position="725"/>
    </location>
</feature>